<evidence type="ECO:0000256" key="6">
    <source>
        <dbReference type="ARBA" id="ARBA00023136"/>
    </source>
</evidence>
<reference evidence="11" key="1">
    <citation type="journal article" date="2019" name="Int. J. Syst. Evol. Microbiol.">
        <title>The Global Catalogue of Microorganisms (GCM) 10K type strain sequencing project: providing services to taxonomists for standard genome sequencing and annotation.</title>
        <authorList>
            <consortium name="The Broad Institute Genomics Platform"/>
            <consortium name="The Broad Institute Genome Sequencing Center for Infectious Disease"/>
            <person name="Wu L."/>
            <person name="Ma J."/>
        </authorList>
    </citation>
    <scope>NUCLEOTIDE SEQUENCE [LARGE SCALE GENOMIC DNA]</scope>
    <source>
        <strain evidence="11">JCM 18459</strain>
    </source>
</reference>
<feature type="transmembrane region" description="Helical" evidence="8">
    <location>
        <begin position="36"/>
        <end position="60"/>
    </location>
</feature>
<comment type="caution">
    <text evidence="10">The sequence shown here is derived from an EMBL/GenBank/DDBJ whole genome shotgun (WGS) entry which is preliminary data.</text>
</comment>
<dbReference type="EMBL" id="BAABKG010000002">
    <property type="protein sequence ID" value="GAA5145286.1"/>
    <property type="molecule type" value="Genomic_DNA"/>
</dbReference>
<keyword evidence="4" id="KW-0125">Carotenoid biosynthesis</keyword>
<keyword evidence="5 8" id="KW-1133">Transmembrane helix</keyword>
<feature type="transmembrane region" description="Helical" evidence="8">
    <location>
        <begin position="6"/>
        <end position="24"/>
    </location>
</feature>
<accession>A0ABP9PI64</accession>
<dbReference type="RefSeq" id="WP_345456239.1">
    <property type="nucleotide sequence ID" value="NZ_BAABKG010000002.1"/>
</dbReference>
<evidence type="ECO:0000256" key="5">
    <source>
        <dbReference type="ARBA" id="ARBA00022989"/>
    </source>
</evidence>
<feature type="transmembrane region" description="Helical" evidence="8">
    <location>
        <begin position="80"/>
        <end position="97"/>
    </location>
</feature>
<dbReference type="InterPro" id="IPR017825">
    <property type="entry name" value="Lycopene_cyclase_dom"/>
</dbReference>
<evidence type="ECO:0000259" key="9">
    <source>
        <dbReference type="Pfam" id="PF18916"/>
    </source>
</evidence>
<feature type="domain" description="Lycopene cyclase" evidence="9">
    <location>
        <begin position="9"/>
        <end position="95"/>
    </location>
</feature>
<evidence type="ECO:0000313" key="10">
    <source>
        <dbReference type="EMBL" id="GAA5145286.1"/>
    </source>
</evidence>
<evidence type="ECO:0000256" key="2">
    <source>
        <dbReference type="ARBA" id="ARBA00004829"/>
    </source>
</evidence>
<organism evidence="10 11">
    <name type="scientific">Nocardioides marinquilinus</name>
    <dbReference type="NCBI Taxonomy" id="1210400"/>
    <lineage>
        <taxon>Bacteria</taxon>
        <taxon>Bacillati</taxon>
        <taxon>Actinomycetota</taxon>
        <taxon>Actinomycetes</taxon>
        <taxon>Propionibacteriales</taxon>
        <taxon>Nocardioidaceae</taxon>
        <taxon>Nocardioides</taxon>
    </lineage>
</organism>
<evidence type="ECO:0000256" key="1">
    <source>
        <dbReference type="ARBA" id="ARBA00004141"/>
    </source>
</evidence>
<sequence length="115" mass="12653">MGSLTYAAMLVFVVVAVTPLELVLRAGVARRARRLALTVVCAGVPFVVWDLLAVHAGHWTFGPDRILGWVLPGGLPVEEVSFFVVVPVASVLSLEAVRRFWGWRVGDESEREARR</sequence>
<evidence type="ECO:0000256" key="8">
    <source>
        <dbReference type="SAM" id="Phobius"/>
    </source>
</evidence>
<name>A0ABP9PI64_9ACTN</name>
<protein>
    <recommendedName>
        <fullName evidence="9">Lycopene cyclase domain-containing protein</fullName>
    </recommendedName>
</protein>
<comment type="pathway">
    <text evidence="2">Carotenoid biosynthesis.</text>
</comment>
<keyword evidence="3 8" id="KW-0812">Transmembrane</keyword>
<gene>
    <name evidence="10" type="ORF">GCM10023340_14340</name>
</gene>
<evidence type="ECO:0000256" key="7">
    <source>
        <dbReference type="ARBA" id="ARBA00023235"/>
    </source>
</evidence>
<evidence type="ECO:0000313" key="11">
    <source>
        <dbReference type="Proteomes" id="UP001500221"/>
    </source>
</evidence>
<keyword evidence="6 8" id="KW-0472">Membrane</keyword>
<dbReference type="NCBIfam" id="TIGR03462">
    <property type="entry name" value="CarR_dom_SF"/>
    <property type="match status" value="1"/>
</dbReference>
<keyword evidence="11" id="KW-1185">Reference proteome</keyword>
<dbReference type="Pfam" id="PF18916">
    <property type="entry name" value="Lycopene_cyc"/>
    <property type="match status" value="1"/>
</dbReference>
<evidence type="ECO:0000256" key="4">
    <source>
        <dbReference type="ARBA" id="ARBA00022746"/>
    </source>
</evidence>
<dbReference type="Proteomes" id="UP001500221">
    <property type="component" value="Unassembled WGS sequence"/>
</dbReference>
<comment type="subcellular location">
    <subcellularLocation>
        <location evidence="1">Membrane</location>
        <topology evidence="1">Multi-pass membrane protein</topology>
    </subcellularLocation>
</comment>
<evidence type="ECO:0000256" key="3">
    <source>
        <dbReference type="ARBA" id="ARBA00022692"/>
    </source>
</evidence>
<proteinExistence type="predicted"/>
<keyword evidence="7" id="KW-0413">Isomerase</keyword>